<accession>A0AAN9F8M8</accession>
<dbReference type="SMART" id="SM00856">
    <property type="entry name" value="PMEI"/>
    <property type="match status" value="1"/>
</dbReference>
<comment type="pathway">
    <text evidence="2 9">Glycan metabolism; pectin degradation; 2-dehydro-3-deoxy-D-gluconate from pectin: step 1/5.</text>
</comment>
<dbReference type="GO" id="GO:0045490">
    <property type="term" value="P:pectin catabolic process"/>
    <property type="evidence" value="ECO:0007669"/>
    <property type="project" value="UniProtKB-UniRule"/>
</dbReference>
<dbReference type="EC" id="3.1.1.11" evidence="9"/>
<dbReference type="EMBL" id="JAYWIO010000004">
    <property type="protein sequence ID" value="KAK7269383.1"/>
    <property type="molecule type" value="Genomic_DNA"/>
</dbReference>
<dbReference type="InterPro" id="IPR012334">
    <property type="entry name" value="Pectin_lyas_fold"/>
</dbReference>
<dbReference type="NCBIfam" id="TIGR01614">
    <property type="entry name" value="PME_inhib"/>
    <property type="match status" value="1"/>
</dbReference>
<evidence type="ECO:0000256" key="1">
    <source>
        <dbReference type="ARBA" id="ARBA00004191"/>
    </source>
</evidence>
<sequence length="561" mass="62131">MPSTNSRLPPKLVAFTLKPPHPSTPIAMATNLLKTSITTLYTFVSLFILFLSQSNAAFSFSPNTTCNLTPYPAFCTTTLPSYYLSIQDQCHFILNQSLSITKTIIQLVSSYLRDQSNIIPISTTHALEDCLNLAELNIDFLSNVLQAIENNQNTLTRYQVYDLQTFLSAILTNQNTCLDGFHEVTPYPRITTALSNPLSDGIKLYSISLALFTHGYLSGQATGNSILNRKLLQKNIDNVVVSQKVVVNSNGSGDFTTINDAVDAAPDNTGTNNGYYVIYVVAGVYNEYVSIGKSKQNVMIVGDGINRTVITGDRSVVDGWTTFQSATFAAIGQGFVAVNITFRNTAGSSKHQAVAVRNDADMSTFYYCSFEGYQDTLYAHSLRQFYKNCNIYGTVDFIFGNAAAVFQDCFMYPRLPMQNQFNVITAQGRTDPNQNTGISIHNCCIIASYELGDATNNYNNIKTYLGRPWQEYSRTIYMQSFIDGLIDPSGWTEWSGDFGLSTLYYAEYANWGSGSNTSNRVTWGGHHLINGNDANNFTVYNFIQGDTWLPRTGVPFKAGLQ</sequence>
<evidence type="ECO:0000256" key="4">
    <source>
        <dbReference type="ARBA" id="ARBA00007786"/>
    </source>
</evidence>
<dbReference type="InterPro" id="IPR006501">
    <property type="entry name" value="Pectinesterase_inhib_dom"/>
</dbReference>
<dbReference type="Pfam" id="PF04043">
    <property type="entry name" value="PMEI"/>
    <property type="match status" value="1"/>
</dbReference>
<dbReference type="PANTHER" id="PTHR31707">
    <property type="entry name" value="PECTINESTERASE"/>
    <property type="match status" value="1"/>
</dbReference>
<dbReference type="FunFam" id="2.160.20.10:FF:000001">
    <property type="entry name" value="Pectinesterase"/>
    <property type="match status" value="1"/>
</dbReference>
<name>A0AAN9F8M8_CROPI</name>
<dbReference type="InterPro" id="IPR035513">
    <property type="entry name" value="Invertase/methylesterase_inhib"/>
</dbReference>
<dbReference type="PROSITE" id="PS00503">
    <property type="entry name" value="PECTINESTERASE_2"/>
    <property type="match status" value="1"/>
</dbReference>
<dbReference type="InterPro" id="IPR033131">
    <property type="entry name" value="Pectinesterase_Asp_AS"/>
</dbReference>
<dbReference type="SUPFAM" id="SSF101148">
    <property type="entry name" value="Plant invertase/pectin methylesterase inhibitor"/>
    <property type="match status" value="1"/>
</dbReference>
<evidence type="ECO:0000256" key="3">
    <source>
        <dbReference type="ARBA" id="ARBA00006027"/>
    </source>
</evidence>
<dbReference type="Proteomes" id="UP001372338">
    <property type="component" value="Unassembled WGS sequence"/>
</dbReference>
<reference evidence="11 12" key="1">
    <citation type="submission" date="2024-01" db="EMBL/GenBank/DDBJ databases">
        <title>The genomes of 5 underutilized Papilionoideae crops provide insights into root nodulation and disease resistanc.</title>
        <authorList>
            <person name="Yuan L."/>
        </authorList>
    </citation>
    <scope>NUCLEOTIDE SEQUENCE [LARGE SCALE GENOMIC DNA]</scope>
    <source>
        <strain evidence="11">ZHUSHIDOU_FW_LH</strain>
        <tissue evidence="11">Leaf</tissue>
    </source>
</reference>
<evidence type="ECO:0000256" key="5">
    <source>
        <dbReference type="ARBA" id="ARBA00022512"/>
    </source>
</evidence>
<keyword evidence="7 9" id="KW-0063">Aspartyl esterase</keyword>
<dbReference type="GO" id="GO:0030599">
    <property type="term" value="F:pectinesterase activity"/>
    <property type="evidence" value="ECO:0007669"/>
    <property type="project" value="UniProtKB-UniRule"/>
</dbReference>
<evidence type="ECO:0000313" key="11">
    <source>
        <dbReference type="EMBL" id="KAK7269383.1"/>
    </source>
</evidence>
<keyword evidence="5" id="KW-0134">Cell wall</keyword>
<evidence type="ECO:0000313" key="12">
    <source>
        <dbReference type="Proteomes" id="UP001372338"/>
    </source>
</evidence>
<dbReference type="Pfam" id="PF01095">
    <property type="entry name" value="Pectinesterase"/>
    <property type="match status" value="1"/>
</dbReference>
<protein>
    <recommendedName>
        <fullName evidence="9">Pectinesterase</fullName>
        <ecNumber evidence="9">3.1.1.11</ecNumber>
    </recommendedName>
</protein>
<feature type="active site" evidence="8">
    <location>
        <position position="396"/>
    </location>
</feature>
<dbReference type="GO" id="GO:0042545">
    <property type="term" value="P:cell wall modification"/>
    <property type="evidence" value="ECO:0007669"/>
    <property type="project" value="UniProtKB-UniRule"/>
</dbReference>
<keyword evidence="5" id="KW-0964">Secreted</keyword>
<comment type="catalytic activity">
    <reaction evidence="9">
        <text>[(1-&gt;4)-alpha-D-galacturonosyl methyl ester](n) + n H2O = [(1-&gt;4)-alpha-D-galacturonosyl](n) + n methanol + n H(+)</text>
        <dbReference type="Rhea" id="RHEA:22380"/>
        <dbReference type="Rhea" id="RHEA-COMP:14570"/>
        <dbReference type="Rhea" id="RHEA-COMP:14573"/>
        <dbReference type="ChEBI" id="CHEBI:15377"/>
        <dbReference type="ChEBI" id="CHEBI:15378"/>
        <dbReference type="ChEBI" id="CHEBI:17790"/>
        <dbReference type="ChEBI" id="CHEBI:140522"/>
        <dbReference type="ChEBI" id="CHEBI:140523"/>
        <dbReference type="EC" id="3.1.1.11"/>
    </reaction>
</comment>
<evidence type="ECO:0000259" key="10">
    <source>
        <dbReference type="SMART" id="SM00856"/>
    </source>
</evidence>
<proteinExistence type="inferred from homology"/>
<keyword evidence="6 9" id="KW-0378">Hydrolase</keyword>
<comment type="subcellular location">
    <subcellularLocation>
        <location evidence="1">Secreted</location>
        <location evidence="1">Cell wall</location>
    </subcellularLocation>
</comment>
<organism evidence="11 12">
    <name type="scientific">Crotalaria pallida</name>
    <name type="common">Smooth rattlebox</name>
    <name type="synonym">Crotalaria striata</name>
    <dbReference type="NCBI Taxonomy" id="3830"/>
    <lineage>
        <taxon>Eukaryota</taxon>
        <taxon>Viridiplantae</taxon>
        <taxon>Streptophyta</taxon>
        <taxon>Embryophyta</taxon>
        <taxon>Tracheophyta</taxon>
        <taxon>Spermatophyta</taxon>
        <taxon>Magnoliopsida</taxon>
        <taxon>eudicotyledons</taxon>
        <taxon>Gunneridae</taxon>
        <taxon>Pentapetalae</taxon>
        <taxon>rosids</taxon>
        <taxon>fabids</taxon>
        <taxon>Fabales</taxon>
        <taxon>Fabaceae</taxon>
        <taxon>Papilionoideae</taxon>
        <taxon>50 kb inversion clade</taxon>
        <taxon>genistoids sensu lato</taxon>
        <taxon>core genistoids</taxon>
        <taxon>Crotalarieae</taxon>
        <taxon>Crotalaria</taxon>
    </lineage>
</organism>
<keyword evidence="12" id="KW-1185">Reference proteome</keyword>
<dbReference type="GO" id="GO:0004857">
    <property type="term" value="F:enzyme inhibitor activity"/>
    <property type="evidence" value="ECO:0007669"/>
    <property type="project" value="InterPro"/>
</dbReference>
<dbReference type="Gene3D" id="2.160.20.10">
    <property type="entry name" value="Single-stranded right-handed beta-helix, Pectin lyase-like"/>
    <property type="match status" value="1"/>
</dbReference>
<dbReference type="InterPro" id="IPR011050">
    <property type="entry name" value="Pectin_lyase_fold/virulence"/>
</dbReference>
<comment type="caution">
    <text evidence="11">The sequence shown here is derived from an EMBL/GenBank/DDBJ whole genome shotgun (WGS) entry which is preliminary data.</text>
</comment>
<gene>
    <name evidence="11" type="ORF">RIF29_22109</name>
</gene>
<dbReference type="CDD" id="cd15798">
    <property type="entry name" value="PMEI-like_3"/>
    <property type="match status" value="1"/>
</dbReference>
<dbReference type="InterPro" id="IPR000070">
    <property type="entry name" value="Pectinesterase_cat"/>
</dbReference>
<evidence type="ECO:0000256" key="7">
    <source>
        <dbReference type="ARBA" id="ARBA00023085"/>
    </source>
</evidence>
<evidence type="ECO:0000256" key="8">
    <source>
        <dbReference type="PROSITE-ProRule" id="PRU10040"/>
    </source>
</evidence>
<evidence type="ECO:0000256" key="6">
    <source>
        <dbReference type="ARBA" id="ARBA00022801"/>
    </source>
</evidence>
<comment type="similarity">
    <text evidence="3">In the N-terminal section; belongs to the PMEI family.</text>
</comment>
<evidence type="ECO:0000256" key="2">
    <source>
        <dbReference type="ARBA" id="ARBA00005184"/>
    </source>
</evidence>
<evidence type="ECO:0000256" key="9">
    <source>
        <dbReference type="RuleBase" id="RU000589"/>
    </source>
</evidence>
<feature type="domain" description="Pectinesterase inhibitor" evidence="10">
    <location>
        <begin position="57"/>
        <end position="211"/>
    </location>
</feature>
<dbReference type="SUPFAM" id="SSF51126">
    <property type="entry name" value="Pectin lyase-like"/>
    <property type="match status" value="1"/>
</dbReference>
<dbReference type="AlphaFoldDB" id="A0AAN9F8M8"/>
<comment type="similarity">
    <text evidence="4">In the C-terminal section; belongs to the pectinesterase family.</text>
</comment>
<dbReference type="Gene3D" id="1.20.140.40">
    <property type="entry name" value="Invertase/pectin methylesterase inhibitor family protein"/>
    <property type="match status" value="1"/>
</dbReference>